<reference evidence="2 3" key="1">
    <citation type="journal article" date="2018" name="PLoS ONE">
        <title>The draft genome of Kipferlia bialata reveals reductive genome evolution in fornicate parasites.</title>
        <authorList>
            <person name="Tanifuji G."/>
            <person name="Takabayashi S."/>
            <person name="Kume K."/>
            <person name="Takagi M."/>
            <person name="Nakayama T."/>
            <person name="Kamikawa R."/>
            <person name="Inagaki Y."/>
            <person name="Hashimoto T."/>
        </authorList>
    </citation>
    <scope>NUCLEOTIDE SEQUENCE [LARGE SCALE GENOMIC DNA]</scope>
    <source>
        <strain evidence="2">NY0173</strain>
    </source>
</reference>
<evidence type="ECO:0000256" key="1">
    <source>
        <dbReference type="SAM" id="MobiDB-lite"/>
    </source>
</evidence>
<feature type="region of interest" description="Disordered" evidence="1">
    <location>
        <begin position="325"/>
        <end position="368"/>
    </location>
</feature>
<proteinExistence type="predicted"/>
<feature type="compositionally biased region" description="Basic and acidic residues" evidence="1">
    <location>
        <begin position="151"/>
        <end position="167"/>
    </location>
</feature>
<evidence type="ECO:0000313" key="2">
    <source>
        <dbReference type="EMBL" id="GIQ81866.1"/>
    </source>
</evidence>
<feature type="region of interest" description="Disordered" evidence="1">
    <location>
        <begin position="151"/>
        <end position="176"/>
    </location>
</feature>
<dbReference type="OrthoDB" id="2094884at2759"/>
<comment type="caution">
    <text evidence="2">The sequence shown here is derived from an EMBL/GenBank/DDBJ whole genome shotgun (WGS) entry which is preliminary data.</text>
</comment>
<evidence type="ECO:0000313" key="3">
    <source>
        <dbReference type="Proteomes" id="UP000265618"/>
    </source>
</evidence>
<dbReference type="AlphaFoldDB" id="A0A9K3GH13"/>
<protein>
    <submittedName>
        <fullName evidence="2">Uncharacterized protein</fullName>
    </submittedName>
</protein>
<accession>A0A9K3GH13</accession>
<keyword evidence="3" id="KW-1185">Reference proteome</keyword>
<dbReference type="Proteomes" id="UP000265618">
    <property type="component" value="Unassembled WGS sequence"/>
</dbReference>
<gene>
    <name evidence="2" type="ORF">KIPB_002900</name>
</gene>
<sequence>MGSSYNELQDEILYQDKFLTLHQNKIVIRNYYFFFLKKTVQLEEVRRVQDATKICQAYCKTWGRGRDKAIWWAFGRRAVPECNTISKAVVWTAQTSQTSPLREVAQTPTLNGQEATRKGWDLFPVDALEQSVHEALSIPLGDILGKLEELERERERESAQEAKKDPEQQEDPSLPAPLVALYLPPVDGTRMEYLASMPVFKGIRVLDTATLSDAYAVRREMQNNPRPTVMLMSHDTVTANPLTRPFKRHVGLWRCMTLMQTLYTPRAYMCMPVDKEILASQLLHLEDVYIALESYIDGHYSDVVSADISETDPILRCLPLSTTFDVDEEDDGGPDGIEGSNDDIDPSNECGQRSSVDMEVSDPLSHQD</sequence>
<name>A0A9K3GH13_9EUKA</name>
<dbReference type="EMBL" id="BDIP01000519">
    <property type="protein sequence ID" value="GIQ81866.1"/>
    <property type="molecule type" value="Genomic_DNA"/>
</dbReference>
<organism evidence="2 3">
    <name type="scientific">Kipferlia bialata</name>
    <dbReference type="NCBI Taxonomy" id="797122"/>
    <lineage>
        <taxon>Eukaryota</taxon>
        <taxon>Metamonada</taxon>
        <taxon>Carpediemonas-like organisms</taxon>
        <taxon>Kipferlia</taxon>
    </lineage>
</organism>